<evidence type="ECO:0000256" key="10">
    <source>
        <dbReference type="ARBA" id="ARBA00036307"/>
    </source>
</evidence>
<evidence type="ECO:0000256" key="8">
    <source>
        <dbReference type="ARBA" id="ARBA00023065"/>
    </source>
</evidence>
<feature type="transmembrane region" description="Helical" evidence="15">
    <location>
        <begin position="238"/>
        <end position="260"/>
    </location>
</feature>
<evidence type="ECO:0000256" key="1">
    <source>
        <dbReference type="ARBA" id="ARBA00004424"/>
    </source>
</evidence>
<dbReference type="EMBL" id="JAODUP010000218">
    <property type="protein sequence ID" value="KAK2156241.1"/>
    <property type="molecule type" value="Genomic_DNA"/>
</dbReference>
<evidence type="ECO:0000256" key="9">
    <source>
        <dbReference type="ARBA" id="ARBA00023136"/>
    </source>
</evidence>
<evidence type="ECO:0000313" key="16">
    <source>
        <dbReference type="EMBL" id="KAK2156241.1"/>
    </source>
</evidence>
<sequence>MDTVLILQVAFLFAVFIVCFLSVLLPVKFTPHNVQGISEKSKCILSFSNCFAGGVFLGTCFLQLIPFIEDKLNYVFYNYGVNLIYTCPVTQVLVIIGFFMILVIEQSVRVCQSGHSLAMSEPLQFIKVQGESMSSDVESDDSTAHGGSENKHMLRRKKLKRHRSHNRQEPSKCRNKTASHITEVSSTGVGPHEDQDQNLGDIPGHSHHEAHDNSQLMGHEHSAEHGHSHLADVIKQEFGLRCMLLMIALSVHSFFEGIALGLQDEFYKTVTLFVGIVLHEILVSFAMGLSLAKQNLQLLTAMKICIFYSATIPAGMAIGMAFHGFQSLPAQLTSAIIQGIAAGTFVYVTFLEILPAEINTAKKRLLKVGFMFLGFAFMACLKFSLKEENGGAVYYKSYLDGN</sequence>
<proteinExistence type="predicted"/>
<feature type="compositionally biased region" description="Basic and acidic residues" evidence="14">
    <location>
        <begin position="204"/>
        <end position="214"/>
    </location>
</feature>
<protein>
    <recommendedName>
        <fullName evidence="11">Zinc transporter ZIP3</fullName>
    </recommendedName>
    <alternativeName>
        <fullName evidence="13">Solute carrier family 39 member 3</fullName>
    </alternativeName>
    <alternativeName>
        <fullName evidence="12">Zrt- and Irt-like protein 3</fullName>
    </alternativeName>
</protein>
<organism evidence="16 17">
    <name type="scientific">Paralvinella palmiformis</name>
    <dbReference type="NCBI Taxonomy" id="53620"/>
    <lineage>
        <taxon>Eukaryota</taxon>
        <taxon>Metazoa</taxon>
        <taxon>Spiralia</taxon>
        <taxon>Lophotrochozoa</taxon>
        <taxon>Annelida</taxon>
        <taxon>Polychaeta</taxon>
        <taxon>Sedentaria</taxon>
        <taxon>Canalipalpata</taxon>
        <taxon>Terebellida</taxon>
        <taxon>Terebelliformia</taxon>
        <taxon>Alvinellidae</taxon>
        <taxon>Paralvinella</taxon>
    </lineage>
</organism>
<evidence type="ECO:0000256" key="7">
    <source>
        <dbReference type="ARBA" id="ARBA00022989"/>
    </source>
</evidence>
<comment type="subcellular location">
    <subcellularLocation>
        <location evidence="1">Apical cell membrane</location>
        <topology evidence="1">Multi-pass membrane protein</topology>
    </subcellularLocation>
</comment>
<keyword evidence="3" id="KW-1003">Cell membrane</keyword>
<evidence type="ECO:0000313" key="17">
    <source>
        <dbReference type="Proteomes" id="UP001208570"/>
    </source>
</evidence>
<evidence type="ECO:0000256" key="2">
    <source>
        <dbReference type="ARBA" id="ARBA00022448"/>
    </source>
</evidence>
<feature type="transmembrane region" description="Helical" evidence="15">
    <location>
        <begin position="272"/>
        <end position="292"/>
    </location>
</feature>
<dbReference type="PANTHER" id="PTHR11040">
    <property type="entry name" value="ZINC/IRON TRANSPORTER"/>
    <property type="match status" value="1"/>
</dbReference>
<gene>
    <name evidence="16" type="ORF">LSH36_218g04010</name>
</gene>
<keyword evidence="5" id="KW-0862">Zinc</keyword>
<keyword evidence="17" id="KW-1185">Reference proteome</keyword>
<feature type="transmembrane region" description="Helical" evidence="15">
    <location>
        <begin position="365"/>
        <end position="385"/>
    </location>
</feature>
<dbReference type="InterPro" id="IPR003689">
    <property type="entry name" value="ZIP"/>
</dbReference>
<name>A0AAD9JN93_9ANNE</name>
<feature type="transmembrane region" description="Helical" evidence="15">
    <location>
        <begin position="304"/>
        <end position="323"/>
    </location>
</feature>
<feature type="transmembrane region" description="Helical" evidence="15">
    <location>
        <begin position="47"/>
        <end position="68"/>
    </location>
</feature>
<evidence type="ECO:0000256" key="11">
    <source>
        <dbReference type="ARBA" id="ARBA00039395"/>
    </source>
</evidence>
<keyword evidence="4 15" id="KW-0812">Transmembrane</keyword>
<feature type="transmembrane region" description="Helical" evidence="15">
    <location>
        <begin position="6"/>
        <end position="27"/>
    </location>
</feature>
<dbReference type="Pfam" id="PF02535">
    <property type="entry name" value="Zip"/>
    <property type="match status" value="1"/>
</dbReference>
<evidence type="ECO:0000256" key="6">
    <source>
        <dbReference type="ARBA" id="ARBA00022906"/>
    </source>
</evidence>
<evidence type="ECO:0000256" key="3">
    <source>
        <dbReference type="ARBA" id="ARBA00022475"/>
    </source>
</evidence>
<comment type="catalytic activity">
    <reaction evidence="10">
        <text>Zn(2+)(in) = Zn(2+)(out)</text>
        <dbReference type="Rhea" id="RHEA:29351"/>
        <dbReference type="ChEBI" id="CHEBI:29105"/>
    </reaction>
    <physiologicalReaction direction="left-to-right" evidence="10">
        <dbReference type="Rhea" id="RHEA:29352"/>
    </physiologicalReaction>
</comment>
<keyword evidence="8" id="KW-0406">Ion transport</keyword>
<feature type="compositionally biased region" description="Basic residues" evidence="14">
    <location>
        <begin position="153"/>
        <end position="165"/>
    </location>
</feature>
<evidence type="ECO:0000256" key="15">
    <source>
        <dbReference type="SAM" id="Phobius"/>
    </source>
</evidence>
<dbReference type="GO" id="GO:0016324">
    <property type="term" value="C:apical plasma membrane"/>
    <property type="evidence" value="ECO:0007669"/>
    <property type="project" value="UniProtKB-SubCell"/>
</dbReference>
<keyword evidence="9 15" id="KW-0472">Membrane</keyword>
<evidence type="ECO:0000256" key="4">
    <source>
        <dbReference type="ARBA" id="ARBA00022692"/>
    </source>
</evidence>
<evidence type="ECO:0000256" key="12">
    <source>
        <dbReference type="ARBA" id="ARBA00041702"/>
    </source>
</evidence>
<dbReference type="GO" id="GO:0005385">
    <property type="term" value="F:zinc ion transmembrane transporter activity"/>
    <property type="evidence" value="ECO:0007669"/>
    <property type="project" value="TreeGrafter"/>
</dbReference>
<feature type="transmembrane region" description="Helical" evidence="15">
    <location>
        <begin position="335"/>
        <end position="353"/>
    </location>
</feature>
<dbReference type="Proteomes" id="UP001208570">
    <property type="component" value="Unassembled WGS sequence"/>
</dbReference>
<keyword evidence="2" id="KW-0813">Transport</keyword>
<evidence type="ECO:0000256" key="14">
    <source>
        <dbReference type="SAM" id="MobiDB-lite"/>
    </source>
</evidence>
<evidence type="ECO:0000256" key="5">
    <source>
        <dbReference type="ARBA" id="ARBA00022833"/>
    </source>
</evidence>
<evidence type="ECO:0000256" key="13">
    <source>
        <dbReference type="ARBA" id="ARBA00042778"/>
    </source>
</evidence>
<feature type="compositionally biased region" description="Polar residues" evidence="14">
    <location>
        <begin position="176"/>
        <end position="188"/>
    </location>
</feature>
<feature type="region of interest" description="Disordered" evidence="14">
    <location>
        <begin position="134"/>
        <end position="214"/>
    </location>
</feature>
<dbReference type="AlphaFoldDB" id="A0AAD9JN93"/>
<reference evidence="16" key="1">
    <citation type="journal article" date="2023" name="Mol. Biol. Evol.">
        <title>Third-Generation Sequencing Reveals the Adaptive Role of the Epigenome in Three Deep-Sea Polychaetes.</title>
        <authorList>
            <person name="Perez M."/>
            <person name="Aroh O."/>
            <person name="Sun Y."/>
            <person name="Lan Y."/>
            <person name="Juniper S.K."/>
            <person name="Young C.R."/>
            <person name="Angers B."/>
            <person name="Qian P.Y."/>
        </authorList>
    </citation>
    <scope>NUCLEOTIDE SEQUENCE</scope>
    <source>
        <strain evidence="16">P08H-3</strain>
    </source>
</reference>
<dbReference type="PANTHER" id="PTHR11040:SF221">
    <property type="entry name" value="ZINC TRANSPORTER ZIP3"/>
    <property type="match status" value="1"/>
</dbReference>
<comment type="caution">
    <text evidence="16">The sequence shown here is derived from an EMBL/GenBank/DDBJ whole genome shotgun (WGS) entry which is preliminary data.</text>
</comment>
<keyword evidence="6" id="KW-0864">Zinc transport</keyword>
<feature type="transmembrane region" description="Helical" evidence="15">
    <location>
        <begin position="83"/>
        <end position="104"/>
    </location>
</feature>
<accession>A0AAD9JN93</accession>
<keyword evidence="7 15" id="KW-1133">Transmembrane helix</keyword>